<evidence type="ECO:0000313" key="6">
    <source>
        <dbReference type="EMBL" id="MBB4921208.1"/>
    </source>
</evidence>
<keyword evidence="3" id="KW-0720">Serine protease</keyword>
<keyword evidence="1 6" id="KW-0645">Protease</keyword>
<dbReference type="AlphaFoldDB" id="A0A7W7VSX8"/>
<proteinExistence type="predicted"/>
<dbReference type="GO" id="GO:0004252">
    <property type="term" value="F:serine-type endopeptidase activity"/>
    <property type="evidence" value="ECO:0007669"/>
    <property type="project" value="InterPro"/>
</dbReference>
<evidence type="ECO:0000256" key="2">
    <source>
        <dbReference type="ARBA" id="ARBA00022801"/>
    </source>
</evidence>
<dbReference type="InterPro" id="IPR036852">
    <property type="entry name" value="Peptidase_S8/S53_dom_sf"/>
</dbReference>
<dbReference type="Proteomes" id="UP000540506">
    <property type="component" value="Unassembled WGS sequence"/>
</dbReference>
<dbReference type="GO" id="GO:0006508">
    <property type="term" value="P:proteolysis"/>
    <property type="evidence" value="ECO:0007669"/>
    <property type="project" value="UniProtKB-KW"/>
</dbReference>
<sequence>MLNFRKVAVAALAVGALAVAPTMLPAGAAQAQGAASPRLGSAQTLPSPELASRGTAQLCAGIARGRCMAELVTVAPGSTKALTTSAPAGYGPADFAAAYKLPAATVGPANTIAILDEGAFPTLEANLNAYRSQYGLSACTTANGCFKQVDEYGGAPLAPGATADEKNFDEQVGGETTLDVDMASAACPTCHILEITVNRDMTTSQDQAAEDFGVAMDTAASLGASAASVSYQFAPDATLDLGQAARDFYHPGMAITASSGDGGYEGTPAGWPQNLPTVTSVSGTALYRTPGAGHNGYTEAAWDGSGSGCAAELPPALGQPSSVSANCGGHRAASDVAADADPTTGAAVYDDYTPFSGLKQTWLTVGGTSESSPFIAGLYARGGHVANVEGPNTLYAAPSSAFNDVTIGQNAPANSGCTVLCASGRGWDGPTGLGTPNGLSGF</sequence>
<dbReference type="InterPro" id="IPR050819">
    <property type="entry name" value="Tripeptidyl-peptidase_I"/>
</dbReference>
<dbReference type="PROSITE" id="PS51695">
    <property type="entry name" value="SEDOLISIN"/>
    <property type="match status" value="1"/>
</dbReference>
<dbReference type="GO" id="GO:0008240">
    <property type="term" value="F:tripeptidyl-peptidase activity"/>
    <property type="evidence" value="ECO:0007669"/>
    <property type="project" value="TreeGrafter"/>
</dbReference>
<feature type="domain" description="Peptidase S53" evidence="5">
    <location>
        <begin position="89"/>
        <end position="442"/>
    </location>
</feature>
<feature type="signal peptide" evidence="4">
    <location>
        <begin position="1"/>
        <end position="31"/>
    </location>
</feature>
<dbReference type="InterPro" id="IPR023828">
    <property type="entry name" value="Peptidase_S8_Ser-AS"/>
</dbReference>
<gene>
    <name evidence="6" type="ORF">FHR34_000201</name>
</gene>
<evidence type="ECO:0000256" key="3">
    <source>
        <dbReference type="ARBA" id="ARBA00022825"/>
    </source>
</evidence>
<evidence type="ECO:0000259" key="5">
    <source>
        <dbReference type="PROSITE" id="PS51695"/>
    </source>
</evidence>
<keyword evidence="4" id="KW-0732">Signal</keyword>
<accession>A0A7W7VSX8</accession>
<organism evidence="6 7">
    <name type="scientific">Kitasatospora kifunensis</name>
    <name type="common">Streptomyces kifunensis</name>
    <dbReference type="NCBI Taxonomy" id="58351"/>
    <lineage>
        <taxon>Bacteria</taxon>
        <taxon>Bacillati</taxon>
        <taxon>Actinomycetota</taxon>
        <taxon>Actinomycetes</taxon>
        <taxon>Kitasatosporales</taxon>
        <taxon>Streptomycetaceae</taxon>
        <taxon>Kitasatospora</taxon>
    </lineage>
</organism>
<reference evidence="6 7" key="1">
    <citation type="submission" date="2020-08" db="EMBL/GenBank/DDBJ databases">
        <title>Sequencing the genomes of 1000 actinobacteria strains.</title>
        <authorList>
            <person name="Klenk H.-P."/>
        </authorList>
    </citation>
    <scope>NUCLEOTIDE SEQUENCE [LARGE SCALE GENOMIC DNA]</scope>
    <source>
        <strain evidence="6 7">DSM 41654</strain>
    </source>
</reference>
<keyword evidence="7" id="KW-1185">Reference proteome</keyword>
<dbReference type="RefSeq" id="WP_184933577.1">
    <property type="nucleotide sequence ID" value="NZ_JACHJV010000001.1"/>
</dbReference>
<protein>
    <submittedName>
        <fullName evidence="6">Subtilase family serine protease</fullName>
    </submittedName>
</protein>
<dbReference type="PROSITE" id="PS00138">
    <property type="entry name" value="SUBTILASE_SER"/>
    <property type="match status" value="1"/>
</dbReference>
<dbReference type="Gene3D" id="3.40.50.200">
    <property type="entry name" value="Peptidase S8/S53 domain"/>
    <property type="match status" value="1"/>
</dbReference>
<evidence type="ECO:0000256" key="1">
    <source>
        <dbReference type="ARBA" id="ARBA00022670"/>
    </source>
</evidence>
<dbReference type="InterPro" id="IPR030400">
    <property type="entry name" value="Sedolisin_dom"/>
</dbReference>
<evidence type="ECO:0000313" key="7">
    <source>
        <dbReference type="Proteomes" id="UP000540506"/>
    </source>
</evidence>
<comment type="caution">
    <text evidence="6">The sequence shown here is derived from an EMBL/GenBank/DDBJ whole genome shotgun (WGS) entry which is preliminary data.</text>
</comment>
<dbReference type="PANTHER" id="PTHR14218:SF15">
    <property type="entry name" value="TRIPEPTIDYL-PEPTIDASE 1"/>
    <property type="match status" value="1"/>
</dbReference>
<evidence type="ECO:0000256" key="4">
    <source>
        <dbReference type="SAM" id="SignalP"/>
    </source>
</evidence>
<dbReference type="SUPFAM" id="SSF52743">
    <property type="entry name" value="Subtilisin-like"/>
    <property type="match status" value="1"/>
</dbReference>
<name>A0A7W7VSX8_KITKI</name>
<feature type="chain" id="PRO_5030634968" evidence="4">
    <location>
        <begin position="32"/>
        <end position="442"/>
    </location>
</feature>
<dbReference type="PANTHER" id="PTHR14218">
    <property type="entry name" value="PROTEASE S8 TRIPEPTIDYL PEPTIDASE I CLN2"/>
    <property type="match status" value="1"/>
</dbReference>
<dbReference type="EMBL" id="JACHJV010000001">
    <property type="protein sequence ID" value="MBB4921208.1"/>
    <property type="molecule type" value="Genomic_DNA"/>
</dbReference>
<keyword evidence="2" id="KW-0378">Hydrolase</keyword>